<sequence>MKLEIFQCQVLFEVAEIEGPEKIAICLRVSRGFVPDPRFSAHDYIASHHSLILYSNKSILLFFISLLLELSIMSKSSPSCLAKSHDHETPDLESIRGLVDSINEYMIGFLENVESWSSLKSLCTSMLNTIQNHNFFEFADHSVLSDLYWGIESIEAAIQAKCPEEKTDQLRNSERLLQVPALLDEHGVTAGIRNQFLVCFSYFYLSAIKKLQNDEWQVALHYLQAMLVSPRLVRTEFAPEFCRDFFHLGNKSEIEDETSWDFGEDNTDEAIRQTARRYKHWLMYCQIMLHGEISGNHCRSRNTSSPDKEPQDLSLVMKSSSDRSNSVKQGHCLHNYHEKLMQYERHPPDLQGNRIEGTANEPNSNDIQEFQYYSNALKHLDQVPKVNIQNANLDNCKSIRYLQEILMEGESDSPTSVCSCENYDLEEDNSEENMENSTTTTRTGLHDRQAECWDQMLQAPCSTVHSMSTTTILPHASQHRTREEASEVNIDDLFSGRFLSSISDLDLRVLELGGKRSYIQWNSHLKRSSQKLVEHRAARTKKDPHSRENLNKFCVHYRKDSSAELIGDIEKVISKLCFSQGLAKFEEDYAGEVMTIYEMLNSKKGVKYTMLKDVMLDQLLTAISTSTEERVIRASVSILTTIISTNKSAIEDIKRKGLRLCDLAAALKRNVHEAAILIHMINPSPTEMKTLELLPALVEVVCSSNNYKEKPVAPLLTPPAASLMIIEVLVTAFDCATNNTHLAAINSPRVLRELLNFAGNNNLEGYVSLSNVLVKCMQFDGQCRKILAQCIPVAPFICLLRSDEKCAKFSALQFFHELLRMPRSPAMKLLRKIRKEGGTKIMEVLVYCVRELPTDYQLLAANLLLQLDTLEDSSGKGSFKEEAIQIILKSVVSEVSSPTEQLSAFIFANLGGTYAWTGEPYTVAWLVKKAGLTSLCHRNMIRNYDWLDQNLKDAVIDSWSSKIGKHVIDVGKPVFYALEKGLRSKAKRVSRDSLTAAAWIGFEISKFPNSLRYSACEILLNGIEQFLHPGMELEERLLACLCIYNYASGRGMQKLVHFSEGVRESLRRFSGVTWMADELHRVADYYLPNQSRISCVHTQIVEANDSRSGAITSLIYYKGLLYSGHSDGSIKVWDIKQQSATIIWDLKEHKKAVTCFSLFEAGESLLSGSSDQTIRVWQTLQRKPECTEVIAMEEPIRQLETYDQIIFVITQGHRMKVYDSSRTARDICKAKKVKSMRVVDGKIYVGCKDSSILELTIATKREREIKAPTKRWMMKKKPINAVVAYRDWLYSASSVIEGSKVTEWRAHHKPRISIAADKGRNVLLLGVVEDFIYINSSPSSSTLQIWLRGMQQKVGRISAGGKITSLLTANDMVLCGTEKGLIKGWIPL</sequence>
<dbReference type="EMBL" id="JAPFFI010000023">
    <property type="protein sequence ID" value="KAJ6321267.1"/>
    <property type="molecule type" value="Genomic_DNA"/>
</dbReference>
<comment type="caution">
    <text evidence="7">The sequence shown here is derived from an EMBL/GenBank/DDBJ whole genome shotgun (WGS) entry which is preliminary data.</text>
</comment>
<dbReference type="Pfam" id="PF00400">
    <property type="entry name" value="WD40"/>
    <property type="match status" value="1"/>
</dbReference>
<evidence type="ECO:0000313" key="8">
    <source>
        <dbReference type="Proteomes" id="UP001141253"/>
    </source>
</evidence>
<dbReference type="InterPro" id="IPR036322">
    <property type="entry name" value="WD40_repeat_dom_sf"/>
</dbReference>
<dbReference type="Pfam" id="PF23628">
    <property type="entry name" value="ARM_LIN_C"/>
    <property type="match status" value="1"/>
</dbReference>
<evidence type="ECO:0008006" key="9">
    <source>
        <dbReference type="Google" id="ProtNLM"/>
    </source>
</evidence>
<keyword evidence="1 3" id="KW-0853">WD repeat</keyword>
<dbReference type="InterPro" id="IPR016024">
    <property type="entry name" value="ARM-type_fold"/>
</dbReference>
<gene>
    <name evidence="7" type="ORF">OIU77_011374</name>
</gene>
<feature type="repeat" description="WD" evidence="3">
    <location>
        <begin position="1104"/>
        <end position="1143"/>
    </location>
</feature>
<dbReference type="PROSITE" id="PS50082">
    <property type="entry name" value="WD_REPEATS_2"/>
    <property type="match status" value="2"/>
</dbReference>
<evidence type="ECO:0000256" key="3">
    <source>
        <dbReference type="PROSITE-ProRule" id="PRU00221"/>
    </source>
</evidence>
<dbReference type="InterPro" id="IPR055566">
    <property type="entry name" value="ARM_LIN"/>
</dbReference>
<dbReference type="PANTHER" id="PTHR35549">
    <property type="entry name" value="OS04G0584500 PROTEIN"/>
    <property type="match status" value="1"/>
</dbReference>
<evidence type="ECO:0000259" key="6">
    <source>
        <dbReference type="Pfam" id="PF23654"/>
    </source>
</evidence>
<dbReference type="SMART" id="SM00320">
    <property type="entry name" value="WD40"/>
    <property type="match status" value="2"/>
</dbReference>
<protein>
    <recommendedName>
        <fullName evidence="9">E3 ubiquitin-protein ligase LIN-1</fullName>
    </recommendedName>
</protein>
<evidence type="ECO:0000256" key="2">
    <source>
        <dbReference type="ARBA" id="ARBA00022737"/>
    </source>
</evidence>
<feature type="domain" description="Putative E3 ubiquitin-protein ligase LIN N-terminal" evidence="4">
    <location>
        <begin position="95"/>
        <end position="246"/>
    </location>
</feature>
<keyword evidence="2" id="KW-0677">Repeat</keyword>
<reference evidence="7" key="2">
    <citation type="journal article" date="2023" name="Int. J. Mol. Sci.">
        <title>De Novo Assembly and Annotation of 11 Diverse Shrub Willow (Salix) Genomes Reveals Novel Gene Organization in Sex-Linked Regions.</title>
        <authorList>
            <person name="Hyden B."/>
            <person name="Feng K."/>
            <person name="Yates T.B."/>
            <person name="Jawdy S."/>
            <person name="Cereghino C."/>
            <person name="Smart L.B."/>
            <person name="Muchero W."/>
        </authorList>
    </citation>
    <scope>NUCLEOTIDE SEQUENCE</scope>
    <source>
        <tissue evidence="7">Shoot tip</tissue>
    </source>
</reference>
<organism evidence="7 8">
    <name type="scientific">Salix suchowensis</name>
    <dbReference type="NCBI Taxonomy" id="1278906"/>
    <lineage>
        <taxon>Eukaryota</taxon>
        <taxon>Viridiplantae</taxon>
        <taxon>Streptophyta</taxon>
        <taxon>Embryophyta</taxon>
        <taxon>Tracheophyta</taxon>
        <taxon>Spermatophyta</taxon>
        <taxon>Magnoliopsida</taxon>
        <taxon>eudicotyledons</taxon>
        <taxon>Gunneridae</taxon>
        <taxon>Pentapetalae</taxon>
        <taxon>rosids</taxon>
        <taxon>fabids</taxon>
        <taxon>Malpighiales</taxon>
        <taxon>Salicaceae</taxon>
        <taxon>Saliceae</taxon>
        <taxon>Salix</taxon>
    </lineage>
</organism>
<dbReference type="InterPro" id="IPR056512">
    <property type="entry name" value="LIN_N"/>
</dbReference>
<dbReference type="InterPro" id="IPR056514">
    <property type="entry name" value="ARM_LIN_2nd"/>
</dbReference>
<feature type="domain" description="Putative E3 ubiquitin-protein ligase LIN ARM-like" evidence="5">
    <location>
        <begin position="729"/>
        <end position="1082"/>
    </location>
</feature>
<accession>A0ABQ9A0M8</accession>
<dbReference type="Gene3D" id="2.130.10.10">
    <property type="entry name" value="YVTN repeat-like/Quinoprotein amine dehydrogenase"/>
    <property type="match status" value="1"/>
</dbReference>
<name>A0ABQ9A0M8_9ROSI</name>
<reference evidence="7" key="1">
    <citation type="submission" date="2022-10" db="EMBL/GenBank/DDBJ databases">
        <authorList>
            <person name="Hyden B.L."/>
            <person name="Feng K."/>
            <person name="Yates T."/>
            <person name="Jawdy S."/>
            <person name="Smart L.B."/>
            <person name="Muchero W."/>
        </authorList>
    </citation>
    <scope>NUCLEOTIDE SEQUENCE</scope>
    <source>
        <tissue evidence="7">Shoot tip</tissue>
    </source>
</reference>
<evidence type="ECO:0000259" key="4">
    <source>
        <dbReference type="Pfam" id="PF23568"/>
    </source>
</evidence>
<evidence type="ECO:0000256" key="1">
    <source>
        <dbReference type="ARBA" id="ARBA00022574"/>
    </source>
</evidence>
<evidence type="ECO:0000313" key="7">
    <source>
        <dbReference type="EMBL" id="KAJ6321267.1"/>
    </source>
</evidence>
<dbReference type="InterPro" id="IPR001680">
    <property type="entry name" value="WD40_rpt"/>
</dbReference>
<dbReference type="Pfam" id="PF23654">
    <property type="entry name" value="ARM_LIN_2nd"/>
    <property type="match status" value="1"/>
</dbReference>
<dbReference type="InterPro" id="IPR019775">
    <property type="entry name" value="WD40_repeat_CS"/>
</dbReference>
<dbReference type="Pfam" id="PF23568">
    <property type="entry name" value="ARM_LIN"/>
    <property type="match status" value="1"/>
</dbReference>
<proteinExistence type="predicted"/>
<dbReference type="InterPro" id="IPR015943">
    <property type="entry name" value="WD40/YVTN_repeat-like_dom_sf"/>
</dbReference>
<dbReference type="Proteomes" id="UP001141253">
    <property type="component" value="Chromosome 8"/>
</dbReference>
<dbReference type="PANTHER" id="PTHR35549:SF2">
    <property type="entry name" value="TRANSDUCIN_WD40 REPEAT-LIKE SUPERFAMILY PROTEIN"/>
    <property type="match status" value="1"/>
</dbReference>
<dbReference type="SUPFAM" id="SSF48371">
    <property type="entry name" value="ARM repeat"/>
    <property type="match status" value="1"/>
</dbReference>
<evidence type="ECO:0000259" key="5">
    <source>
        <dbReference type="Pfam" id="PF23628"/>
    </source>
</evidence>
<keyword evidence="8" id="KW-1185">Reference proteome</keyword>
<dbReference type="PROSITE" id="PS00678">
    <property type="entry name" value="WD_REPEATS_1"/>
    <property type="match status" value="1"/>
</dbReference>
<feature type="repeat" description="WD" evidence="3">
    <location>
        <begin position="1146"/>
        <end position="1178"/>
    </location>
</feature>
<dbReference type="SUPFAM" id="SSF50978">
    <property type="entry name" value="WD40 repeat-like"/>
    <property type="match status" value="1"/>
</dbReference>
<dbReference type="PROSITE" id="PS50294">
    <property type="entry name" value="WD_REPEATS_REGION"/>
    <property type="match status" value="1"/>
</dbReference>
<feature type="domain" description="Putative E3 ubiquitin-protein ligase LIN ARM repeats" evidence="6">
    <location>
        <begin position="564"/>
        <end position="727"/>
    </location>
</feature>